<comment type="caution">
    <text evidence="1">The sequence shown here is derived from an EMBL/GenBank/DDBJ whole genome shotgun (WGS) entry which is preliminary data.</text>
</comment>
<evidence type="ECO:0000313" key="1">
    <source>
        <dbReference type="EMBL" id="MBB3064979.1"/>
    </source>
</evidence>
<protein>
    <submittedName>
        <fullName evidence="1">Uncharacterized protein</fullName>
    </submittedName>
</protein>
<reference evidence="1 2" key="1">
    <citation type="submission" date="2020-08" db="EMBL/GenBank/DDBJ databases">
        <title>Genomic Encyclopedia of Type Strains, Phase III (KMG-III): the genomes of soil and plant-associated and newly described type strains.</title>
        <authorList>
            <person name="Whitman W."/>
        </authorList>
    </citation>
    <scope>NUCLEOTIDE SEQUENCE [LARGE SCALE GENOMIC DNA]</scope>
    <source>
        <strain evidence="1 2">CECT 8803</strain>
    </source>
</reference>
<dbReference type="RefSeq" id="WP_183415799.1">
    <property type="nucleotide sequence ID" value="NZ_JACHXA010000003.1"/>
</dbReference>
<organism evidence="1 2">
    <name type="scientific">Limibacillus halophilus</name>
    <dbReference type="NCBI Taxonomy" id="1579333"/>
    <lineage>
        <taxon>Bacteria</taxon>
        <taxon>Pseudomonadati</taxon>
        <taxon>Pseudomonadota</taxon>
        <taxon>Alphaproteobacteria</taxon>
        <taxon>Rhodospirillales</taxon>
        <taxon>Rhodovibrionaceae</taxon>
        <taxon>Limibacillus</taxon>
    </lineage>
</organism>
<proteinExistence type="predicted"/>
<keyword evidence="2" id="KW-1185">Reference proteome</keyword>
<evidence type="ECO:0000313" key="2">
    <source>
        <dbReference type="Proteomes" id="UP000581135"/>
    </source>
</evidence>
<name>A0A839SSL8_9PROT</name>
<sequence length="116" mass="13162">MSKILNVGDKVYIITRRHFPQEVRRHFIGEVQSVQDTAIRASGYTFIFDESRNTFVRKPELRVRVFGTTDSGLIVNIISNAADLEAVSYHANEKGNVVCTDGKYFSLDVNEFTSSR</sequence>
<dbReference type="AlphaFoldDB" id="A0A839SSL8"/>
<accession>A0A839SSL8</accession>
<dbReference type="Proteomes" id="UP000581135">
    <property type="component" value="Unassembled WGS sequence"/>
</dbReference>
<gene>
    <name evidence="1" type="ORF">FHR98_001258</name>
</gene>
<dbReference type="EMBL" id="JACHXA010000003">
    <property type="protein sequence ID" value="MBB3064979.1"/>
    <property type="molecule type" value="Genomic_DNA"/>
</dbReference>